<dbReference type="InterPro" id="IPR029787">
    <property type="entry name" value="Nucleotide_cyclase"/>
</dbReference>
<dbReference type="PANTHER" id="PTHR44757:SF10">
    <property type="entry name" value="MEMBRANE PROTEIN"/>
    <property type="match status" value="1"/>
</dbReference>
<dbReference type="PROSITE" id="PS50113">
    <property type="entry name" value="PAC"/>
    <property type="match status" value="1"/>
</dbReference>
<dbReference type="InterPro" id="IPR001633">
    <property type="entry name" value="EAL_dom"/>
</dbReference>
<evidence type="ECO:0000259" key="4">
    <source>
        <dbReference type="PROSITE" id="PS50887"/>
    </source>
</evidence>
<dbReference type="PANTHER" id="PTHR44757">
    <property type="entry name" value="DIGUANYLATE CYCLASE DGCP"/>
    <property type="match status" value="1"/>
</dbReference>
<dbReference type="InterPro" id="IPR052155">
    <property type="entry name" value="Biofilm_reg_signaling"/>
</dbReference>
<feature type="transmembrane region" description="Helical" evidence="1">
    <location>
        <begin position="45"/>
        <end position="65"/>
    </location>
</feature>
<dbReference type="CDD" id="cd01949">
    <property type="entry name" value="GGDEF"/>
    <property type="match status" value="1"/>
</dbReference>
<feature type="transmembrane region" description="Helical" evidence="1">
    <location>
        <begin position="185"/>
        <end position="203"/>
    </location>
</feature>
<sequence length="779" mass="84478">MLYAPARKSKKRSLVQGNEGAPLVEETMAPHAQLRAIRIEALAQFASLLAGAVVLSCFVLAAILFGRIETSHVVAWSLLVIASSWIMVRRLENNALLYVRREPPKRTVIEAAVLIGLVAGAWAAIPVAVYRGQPEDIQTVLVGAICAMMCGALAIAAVPEAAIIWAGILAGGLGIALHLDGDKFSLPLSLLVLFHFGFIFAVIRRNATLLLDRAEREARQQVDVEAAARLMREYEERGTSCLWQTDASHILTYATPSIAALLGRPLNRLVGSALPALIGGSGALGQAMLGRAAFGGIEVEFGEGRNRRSVAFSGTPIVDSAGGFLGFRGSCSDVTETRSSERRLRQLASLDVLTELPNRMRMRELLGEALLSARASGRPCGMLLLDLDGFKPVNDTFGHPKGDAVLKTVAQRLSAQIGNHGIVGRLGGDEFGIVLHDAQNRKAVNELADTLIAQISEPYVLDGVSVRIGVSIGGAFGPVDGDTVDDLVKKADLALYEAKAAGRGTYRQFERSMQTEAENRLRLEHDLRLALQLNQFRLYYQPLIDAQTQEVKGFEALIRWQHPVRGFVSPAEFVPLAEEIGLIHEMGEWVARTAIRDCAQWPSPISVAVNLSPIQLGSPGLPAMISDALTRAKLPANRLELEVTESVFLQDTEGSLDVLRRLRALGVRIALDDFGTGYSSLGYLNRTIFNKLKIDGSFVRGAATRSETVSIIQAIVTLANCFGMTITAEGVETQDDWRRMAELGCHQMQGYLFGRPVPFERATELVGTHWSEARRLASA</sequence>
<dbReference type="SMART" id="SM00267">
    <property type="entry name" value="GGDEF"/>
    <property type="match status" value="1"/>
</dbReference>
<dbReference type="Pfam" id="PF00990">
    <property type="entry name" value="GGDEF"/>
    <property type="match status" value="1"/>
</dbReference>
<dbReference type="PROSITE" id="PS50887">
    <property type="entry name" value="GGDEF"/>
    <property type="match status" value="1"/>
</dbReference>
<dbReference type="Gene3D" id="3.20.20.450">
    <property type="entry name" value="EAL domain"/>
    <property type="match status" value="1"/>
</dbReference>
<feature type="domain" description="EAL" evidence="3">
    <location>
        <begin position="520"/>
        <end position="770"/>
    </location>
</feature>
<keyword evidence="6" id="KW-1185">Reference proteome</keyword>
<dbReference type="SMART" id="SM00052">
    <property type="entry name" value="EAL"/>
    <property type="match status" value="1"/>
</dbReference>
<keyword evidence="1" id="KW-0812">Transmembrane</keyword>
<dbReference type="PROSITE" id="PS50883">
    <property type="entry name" value="EAL"/>
    <property type="match status" value="1"/>
</dbReference>
<feature type="transmembrane region" description="Helical" evidence="1">
    <location>
        <begin position="71"/>
        <end position="88"/>
    </location>
</feature>
<dbReference type="SUPFAM" id="SSF141868">
    <property type="entry name" value="EAL domain-like"/>
    <property type="match status" value="1"/>
</dbReference>
<dbReference type="InterPro" id="IPR035919">
    <property type="entry name" value="EAL_sf"/>
</dbReference>
<comment type="caution">
    <text evidence="5">The sequence shown here is derived from an EMBL/GenBank/DDBJ whole genome shotgun (WGS) entry which is preliminary data.</text>
</comment>
<reference evidence="5 6" key="1">
    <citation type="submission" date="2020-07" db="EMBL/GenBank/DDBJ databases">
        <authorList>
            <person name="Sun Q."/>
        </authorList>
    </citation>
    <scope>NUCLEOTIDE SEQUENCE [LARGE SCALE GENOMIC DNA]</scope>
    <source>
        <strain evidence="5 6">CGMCC 1.13654</strain>
    </source>
</reference>
<dbReference type="Gene3D" id="3.30.70.270">
    <property type="match status" value="1"/>
</dbReference>
<organism evidence="5 6">
    <name type="scientific">Sphingomonas chungangi</name>
    <dbReference type="NCBI Taxonomy" id="2683589"/>
    <lineage>
        <taxon>Bacteria</taxon>
        <taxon>Pseudomonadati</taxon>
        <taxon>Pseudomonadota</taxon>
        <taxon>Alphaproteobacteria</taxon>
        <taxon>Sphingomonadales</taxon>
        <taxon>Sphingomonadaceae</taxon>
        <taxon>Sphingomonas</taxon>
    </lineage>
</organism>
<evidence type="ECO:0000259" key="2">
    <source>
        <dbReference type="PROSITE" id="PS50113"/>
    </source>
</evidence>
<dbReference type="NCBIfam" id="TIGR00254">
    <property type="entry name" value="GGDEF"/>
    <property type="match status" value="1"/>
</dbReference>
<dbReference type="InterPro" id="IPR000160">
    <property type="entry name" value="GGDEF_dom"/>
</dbReference>
<evidence type="ECO:0000259" key="3">
    <source>
        <dbReference type="PROSITE" id="PS50883"/>
    </source>
</evidence>
<dbReference type="CDD" id="cd01948">
    <property type="entry name" value="EAL"/>
    <property type="match status" value="1"/>
</dbReference>
<dbReference type="InterPro" id="IPR000700">
    <property type="entry name" value="PAS-assoc_C"/>
</dbReference>
<feature type="transmembrane region" description="Helical" evidence="1">
    <location>
        <begin position="137"/>
        <end position="155"/>
    </location>
</feature>
<dbReference type="Gene3D" id="3.30.450.20">
    <property type="entry name" value="PAS domain"/>
    <property type="match status" value="1"/>
</dbReference>
<dbReference type="Pfam" id="PF00563">
    <property type="entry name" value="EAL"/>
    <property type="match status" value="1"/>
</dbReference>
<dbReference type="InterPro" id="IPR043128">
    <property type="entry name" value="Rev_trsase/Diguanyl_cyclase"/>
</dbReference>
<gene>
    <name evidence="5" type="ORF">HZF05_04105</name>
</gene>
<feature type="domain" description="PAC" evidence="2">
    <location>
        <begin position="295"/>
        <end position="346"/>
    </location>
</feature>
<keyword evidence="1" id="KW-0472">Membrane</keyword>
<dbReference type="InterPro" id="IPR035965">
    <property type="entry name" value="PAS-like_dom_sf"/>
</dbReference>
<feature type="transmembrane region" description="Helical" evidence="1">
    <location>
        <begin position="108"/>
        <end position="125"/>
    </location>
</feature>
<protein>
    <submittedName>
        <fullName evidence="5">EAL domain-containing protein</fullName>
    </submittedName>
</protein>
<evidence type="ECO:0000313" key="6">
    <source>
        <dbReference type="Proteomes" id="UP000570166"/>
    </source>
</evidence>
<evidence type="ECO:0000313" key="5">
    <source>
        <dbReference type="EMBL" id="MBA2933271.1"/>
    </source>
</evidence>
<dbReference type="SUPFAM" id="SSF55073">
    <property type="entry name" value="Nucleotide cyclase"/>
    <property type="match status" value="1"/>
</dbReference>
<proteinExistence type="predicted"/>
<dbReference type="SUPFAM" id="SSF55785">
    <property type="entry name" value="PYP-like sensor domain (PAS domain)"/>
    <property type="match status" value="1"/>
</dbReference>
<dbReference type="RefSeq" id="WP_160366409.1">
    <property type="nucleotide sequence ID" value="NZ_JACEIB010000002.1"/>
</dbReference>
<dbReference type="EMBL" id="JACEIB010000002">
    <property type="protein sequence ID" value="MBA2933271.1"/>
    <property type="molecule type" value="Genomic_DNA"/>
</dbReference>
<feature type="domain" description="GGDEF" evidence="4">
    <location>
        <begin position="378"/>
        <end position="511"/>
    </location>
</feature>
<name>A0A838L1M6_9SPHN</name>
<accession>A0A838L1M6</accession>
<dbReference type="Proteomes" id="UP000570166">
    <property type="component" value="Unassembled WGS sequence"/>
</dbReference>
<evidence type="ECO:0000256" key="1">
    <source>
        <dbReference type="SAM" id="Phobius"/>
    </source>
</evidence>
<dbReference type="AlphaFoldDB" id="A0A838L1M6"/>
<keyword evidence="1" id="KW-1133">Transmembrane helix</keyword>
<feature type="transmembrane region" description="Helical" evidence="1">
    <location>
        <begin position="162"/>
        <end position="179"/>
    </location>
</feature>